<dbReference type="AlphaFoldDB" id="A0A4Q2S017"/>
<sequence>MTAYDVDLDELRGAVRELASCHRDLLALAAEVDRTQAGLGDHWLGVAANAERSAYDTWRAHRDEMVTALSALRAIADAADGHYSRAVAANLARWRLVGA</sequence>
<reference evidence="1 2" key="1">
    <citation type="submission" date="2019-01" db="EMBL/GenBank/DDBJ databases">
        <title>Novel species of Nocardioides.</title>
        <authorList>
            <person name="Liu Q."/>
            <person name="Xin Y.-H."/>
        </authorList>
    </citation>
    <scope>NUCLEOTIDE SEQUENCE [LARGE SCALE GENOMIC DNA]</scope>
    <source>
        <strain evidence="1 2">CGMCC 4.6882</strain>
    </source>
</reference>
<evidence type="ECO:0000313" key="1">
    <source>
        <dbReference type="EMBL" id="RYB94827.1"/>
    </source>
</evidence>
<gene>
    <name evidence="1" type="ORF">EUA93_10980</name>
</gene>
<comment type="caution">
    <text evidence="1">The sequence shown here is derived from an EMBL/GenBank/DDBJ whole genome shotgun (WGS) entry which is preliminary data.</text>
</comment>
<dbReference type="OrthoDB" id="4380842at2"/>
<dbReference type="Gene3D" id="1.10.287.1060">
    <property type="entry name" value="ESAT-6-like"/>
    <property type="match status" value="1"/>
</dbReference>
<protein>
    <submittedName>
        <fullName evidence="1">WXG100 family type VII secretion target</fullName>
    </submittedName>
</protein>
<dbReference type="SUPFAM" id="SSF140453">
    <property type="entry name" value="EsxAB dimer-like"/>
    <property type="match status" value="1"/>
</dbReference>
<keyword evidence="2" id="KW-1185">Reference proteome</keyword>
<dbReference type="Proteomes" id="UP000294071">
    <property type="component" value="Unassembled WGS sequence"/>
</dbReference>
<organism evidence="1 2">
    <name type="scientific">Nocardioides oleivorans</name>
    <dbReference type="NCBI Taxonomy" id="273676"/>
    <lineage>
        <taxon>Bacteria</taxon>
        <taxon>Bacillati</taxon>
        <taxon>Actinomycetota</taxon>
        <taxon>Actinomycetes</taxon>
        <taxon>Propionibacteriales</taxon>
        <taxon>Nocardioidaceae</taxon>
        <taxon>Nocardioides</taxon>
    </lineage>
</organism>
<dbReference type="EMBL" id="SDWT01000001">
    <property type="protein sequence ID" value="RYB94827.1"/>
    <property type="molecule type" value="Genomic_DNA"/>
</dbReference>
<dbReference type="InterPro" id="IPR036689">
    <property type="entry name" value="ESAT-6-like_sf"/>
</dbReference>
<accession>A0A4Q2S017</accession>
<dbReference type="Pfam" id="PF06013">
    <property type="entry name" value="WXG100"/>
    <property type="match status" value="1"/>
</dbReference>
<name>A0A4Q2S017_9ACTN</name>
<proteinExistence type="predicted"/>
<evidence type="ECO:0000313" key="2">
    <source>
        <dbReference type="Proteomes" id="UP000294071"/>
    </source>
</evidence>
<dbReference type="InterPro" id="IPR010310">
    <property type="entry name" value="T7SS_ESAT-6-like"/>
</dbReference>
<dbReference type="RefSeq" id="WP_129400175.1">
    <property type="nucleotide sequence ID" value="NZ_SDWT01000001.1"/>
</dbReference>